<dbReference type="SMART" id="SM00089">
    <property type="entry name" value="PKD"/>
    <property type="match status" value="1"/>
</dbReference>
<name>A0A7L8AFM3_9FLAO</name>
<dbReference type="InterPro" id="IPR015943">
    <property type="entry name" value="WD40/YVTN_repeat-like_dom_sf"/>
</dbReference>
<dbReference type="Pfam" id="PF13385">
    <property type="entry name" value="Laminin_G_3"/>
    <property type="match status" value="1"/>
</dbReference>
<dbReference type="InterPro" id="IPR022409">
    <property type="entry name" value="PKD/Chitinase_dom"/>
</dbReference>
<dbReference type="GO" id="GO:0004553">
    <property type="term" value="F:hydrolase activity, hydrolyzing O-glycosyl compounds"/>
    <property type="evidence" value="ECO:0007669"/>
    <property type="project" value="UniProtKB-ARBA"/>
</dbReference>
<proteinExistence type="predicted"/>
<dbReference type="Proteomes" id="UP000516764">
    <property type="component" value="Chromosome"/>
</dbReference>
<evidence type="ECO:0000256" key="1">
    <source>
        <dbReference type="ARBA" id="ARBA00022729"/>
    </source>
</evidence>
<dbReference type="KEGG" id="phal:H9I45_15970"/>
<dbReference type="PROSITE" id="PS50093">
    <property type="entry name" value="PKD"/>
    <property type="match status" value="1"/>
</dbReference>
<evidence type="ECO:0000313" key="6">
    <source>
        <dbReference type="Proteomes" id="UP000516764"/>
    </source>
</evidence>
<keyword evidence="6" id="KW-1185">Reference proteome</keyword>
<evidence type="ECO:0000256" key="3">
    <source>
        <dbReference type="SAM" id="SignalP"/>
    </source>
</evidence>
<dbReference type="OrthoDB" id="607469at2"/>
<dbReference type="SMART" id="SM00560">
    <property type="entry name" value="LamGL"/>
    <property type="match status" value="1"/>
</dbReference>
<dbReference type="CDD" id="cd00146">
    <property type="entry name" value="PKD"/>
    <property type="match status" value="1"/>
</dbReference>
<feature type="chain" id="PRO_5033032017" evidence="3">
    <location>
        <begin position="19"/>
        <end position="1342"/>
    </location>
</feature>
<dbReference type="NCBIfam" id="TIGR04183">
    <property type="entry name" value="Por_Secre_tail"/>
    <property type="match status" value="1"/>
</dbReference>
<dbReference type="InterPro" id="IPR006558">
    <property type="entry name" value="LamG-like"/>
</dbReference>
<organism evidence="5 6">
    <name type="scientific">Polaribacter haliotis</name>
    <dbReference type="NCBI Taxonomy" id="1888915"/>
    <lineage>
        <taxon>Bacteria</taxon>
        <taxon>Pseudomonadati</taxon>
        <taxon>Bacteroidota</taxon>
        <taxon>Flavobacteriia</taxon>
        <taxon>Flavobacteriales</taxon>
        <taxon>Flavobacteriaceae</taxon>
    </lineage>
</organism>
<dbReference type="SUPFAM" id="SSF49899">
    <property type="entry name" value="Concanavalin A-like lectins/glucanases"/>
    <property type="match status" value="1"/>
</dbReference>
<dbReference type="InterPro" id="IPR035986">
    <property type="entry name" value="PKD_dom_sf"/>
</dbReference>
<dbReference type="SUPFAM" id="SSF49299">
    <property type="entry name" value="PKD domain"/>
    <property type="match status" value="1"/>
</dbReference>
<dbReference type="Gene3D" id="2.60.40.10">
    <property type="entry name" value="Immunoglobulins"/>
    <property type="match status" value="1"/>
</dbReference>
<keyword evidence="2" id="KW-1015">Disulfide bond</keyword>
<keyword evidence="1 3" id="KW-0732">Signal</keyword>
<dbReference type="RefSeq" id="WP_088354130.1">
    <property type="nucleotide sequence ID" value="NZ_CP061813.1"/>
</dbReference>
<dbReference type="InterPro" id="IPR013783">
    <property type="entry name" value="Ig-like_fold"/>
</dbReference>
<dbReference type="InterPro" id="IPR000601">
    <property type="entry name" value="PKD_dom"/>
</dbReference>
<dbReference type="Pfam" id="PF00801">
    <property type="entry name" value="PKD"/>
    <property type="match status" value="1"/>
</dbReference>
<evidence type="ECO:0000259" key="4">
    <source>
        <dbReference type="PROSITE" id="PS50093"/>
    </source>
</evidence>
<dbReference type="Gene3D" id="2.60.120.200">
    <property type="match status" value="1"/>
</dbReference>
<evidence type="ECO:0000313" key="5">
    <source>
        <dbReference type="EMBL" id="QOD60813.1"/>
    </source>
</evidence>
<dbReference type="InterPro" id="IPR026444">
    <property type="entry name" value="Secre_tail"/>
</dbReference>
<sequence>MKFKITLLLLLFSGIAFAQETKKEKEDLDYEIHHKSQPWFSNMKDGANYFNIKKQYDTFFGKHQWEKSKPRSLGESWLKTRLFYLDKKGNVQPEPTLETNSYNSPLNTVNTTSTNLIGTWTLLGPVNSAETGYSGRGNHGGYVFLNRIDPTNSQKMFVSFVTGGLWMTVDGGTNWTLVDSNLPDAAYNDLDVAISNPQIVYAISNQQVVKSIDGGLNWLPTTMVSSSYSGKFYDIAVSTSNPNTVIARIGDKIYRTTDGGITWNSVITGLRNHQTWDSSEHSEMIEWSANSTNVVYSVSTNHNNQVLLHRSNNSGASFSLASTLTLASNATGQSVGWAKIFTPTSDTNSIYVAVGSGANAYGHQAVHLYKLNATTGAQENVRTNMIPGTGKNTQHHGDVTMDRNNHNKIVYGTYSQKIIHISTDNGVTFTDSATETHSDIRSIDVVSNKILVGSDGESALTTNDGNTMPTVTNSISNHELWGFGSAFKTDIVASGNNHGPVMIKESGNGFDWYNGTGADQGNTDVNPLDDRYIYSQGYSNYRYFRTGVHTLENQSNFLDVGGIYSYFNNIEFHPNNYYTIITHHAGTYPQNNPNLGVWKNSLIKTEDNGNTISIVKTFNDQVFREKISMKNPDHMYVVVGLTNNKLWYTADAGITWKDVTPTSTESSGQTNISDIAVGDENPNEVWITYSGVQNACKVLKSIDYGATYTNITQSNLTTFPLTKIVFQRGSNGGVYVGGKGGIYYRNNTMQNWELLGNGLPMADIRNMFINYNQGKLKIGTSRGAFTHDLYETSPVNALISASTSKVNCPAIEMVQFKDYSVVRNASATWSWSFPGGTPSTSTLENPEVSYKNAADGTYSVTLTVTDATGTSSQTLTNFIEVASQCGDATPEKVPGNVAKLSGATNSDHLLIDNLNVNKNSFTFSAWIKPNGIQEDYSGIFMTQSGSPFGLNFVSGNNTIGYHPIWYWSSGLIAPADEWSHVALVSNGTDVKIYVNGEESIRETAISSEVFSKINLGRYGNGYSSRYTNMEIDEVSIWNRPLSKDEIREWRHLTKSDTSNPIRTGLVAYYQFNEATGNISVNKTENSNPLTYLGSTASSHTNSSAPVFSGVSEKVNINSAGLKDFSTTGVSMTFANGQLPNGDVWVSKSTINPIGLPDNLQDFKSYYIINNYGQNKNFTPITNMSFTDNENFTNTVASDYNLYKRESNTFGGWGTVLDTGDAISGSDGTNIKISFTTGLDVHSFSQFTLSNNVVTPLSVSKIKDKSKPEIYPNPSTKKDGVSINIPINWEASTLIVYNLLGQKMSQATLQPGENLLKINTKVGIYNLVIYNSNHKFTEKLILN</sequence>
<gene>
    <name evidence="5" type="ORF">H9I45_15970</name>
</gene>
<dbReference type="GO" id="GO:0005975">
    <property type="term" value="P:carbohydrate metabolic process"/>
    <property type="evidence" value="ECO:0007669"/>
    <property type="project" value="UniProtKB-ARBA"/>
</dbReference>
<dbReference type="EMBL" id="CP061813">
    <property type="protein sequence ID" value="QOD60813.1"/>
    <property type="molecule type" value="Genomic_DNA"/>
</dbReference>
<protein>
    <submittedName>
        <fullName evidence="5">T9SS type A sorting domain-containing protein</fullName>
    </submittedName>
</protein>
<reference evidence="5 6" key="1">
    <citation type="journal article" date="2016" name="Int. J. Syst. Evol. Microbiol.">
        <title>Polaribacter haliotis sp. nov., isolated from the gut of abalone Haliotis discus hannai.</title>
        <authorList>
            <person name="Kim Y.O."/>
            <person name="Park I.S."/>
            <person name="Park S."/>
            <person name="Nam B.H."/>
            <person name="Park J.M."/>
            <person name="Kim D.G."/>
            <person name="Yoon J.H."/>
        </authorList>
    </citation>
    <scope>NUCLEOTIDE SEQUENCE [LARGE SCALE GENOMIC DNA]</scope>
    <source>
        <strain evidence="5 6">KCTC 52418</strain>
    </source>
</reference>
<dbReference type="Gene3D" id="2.130.10.10">
    <property type="entry name" value="YVTN repeat-like/Quinoprotein amine dehydrogenase"/>
    <property type="match status" value="3"/>
</dbReference>
<feature type="domain" description="PKD" evidence="4">
    <location>
        <begin position="814"/>
        <end position="881"/>
    </location>
</feature>
<dbReference type="SUPFAM" id="SSF110296">
    <property type="entry name" value="Oligoxyloglucan reducing end-specific cellobiohydrolase"/>
    <property type="match status" value="2"/>
</dbReference>
<evidence type="ECO:0000256" key="2">
    <source>
        <dbReference type="ARBA" id="ARBA00023157"/>
    </source>
</evidence>
<accession>A0A7L8AFM3</accession>
<feature type="signal peptide" evidence="3">
    <location>
        <begin position="1"/>
        <end position="18"/>
    </location>
</feature>
<dbReference type="InterPro" id="IPR013320">
    <property type="entry name" value="ConA-like_dom_sf"/>
</dbReference>